<dbReference type="EMBL" id="BJTG01000003">
    <property type="protein sequence ID" value="GEJ56503.1"/>
    <property type="molecule type" value="Genomic_DNA"/>
</dbReference>
<dbReference type="InterPro" id="IPR003594">
    <property type="entry name" value="HATPase_dom"/>
</dbReference>
<dbReference type="Proteomes" id="UP000503640">
    <property type="component" value="Unassembled WGS sequence"/>
</dbReference>
<evidence type="ECO:0000259" key="1">
    <source>
        <dbReference type="Pfam" id="PF13581"/>
    </source>
</evidence>
<protein>
    <recommendedName>
        <fullName evidence="1">Histidine kinase/HSP90-like ATPase domain-containing protein</fullName>
    </recommendedName>
</protein>
<keyword evidence="3" id="KW-1185">Reference proteome</keyword>
<dbReference type="RefSeq" id="WP_176064020.1">
    <property type="nucleotide sequence ID" value="NZ_BJTG01000003.1"/>
</dbReference>
<feature type="domain" description="Histidine kinase/HSP90-like ATPase" evidence="1">
    <location>
        <begin position="28"/>
        <end position="134"/>
    </location>
</feature>
<proteinExistence type="predicted"/>
<sequence length="175" mass="18554">MTPSEGPARGAPKPILLFLRMCPVWVFVDEVRHFVESFCACAGVSPERESQLALATHELMQNAITHSTSACIELRLAIDAGRDAVEVSLTNDCSPGAPEALRSRLAALQAEPPLASYLHTMAADPRARGGLGLARVRYEAQLELDVTTEAGRLTVKAFGQLNPPPLAAATGASHG</sequence>
<dbReference type="Pfam" id="PF13581">
    <property type="entry name" value="HATPase_c_2"/>
    <property type="match status" value="1"/>
</dbReference>
<reference evidence="3" key="1">
    <citation type="journal article" date="2020" name="Appl. Environ. Microbiol.">
        <title>Diazotrophic Anaeromyxobacter Isolates from Soils.</title>
        <authorList>
            <person name="Masuda Y."/>
            <person name="Yamanaka H."/>
            <person name="Xu Z.X."/>
            <person name="Shiratori Y."/>
            <person name="Aono T."/>
            <person name="Amachi S."/>
            <person name="Senoo K."/>
            <person name="Itoh H."/>
        </authorList>
    </citation>
    <scope>NUCLEOTIDE SEQUENCE [LARGE SCALE GENOMIC DNA]</scope>
    <source>
        <strain evidence="3">R267</strain>
    </source>
</reference>
<comment type="caution">
    <text evidence="2">The sequence shown here is derived from an EMBL/GenBank/DDBJ whole genome shotgun (WGS) entry which is preliminary data.</text>
</comment>
<evidence type="ECO:0000313" key="2">
    <source>
        <dbReference type="EMBL" id="GEJ56503.1"/>
    </source>
</evidence>
<organism evidence="2 3">
    <name type="scientific">Anaeromyxobacter diazotrophicus</name>
    <dbReference type="NCBI Taxonomy" id="2590199"/>
    <lineage>
        <taxon>Bacteria</taxon>
        <taxon>Pseudomonadati</taxon>
        <taxon>Myxococcota</taxon>
        <taxon>Myxococcia</taxon>
        <taxon>Myxococcales</taxon>
        <taxon>Cystobacterineae</taxon>
        <taxon>Anaeromyxobacteraceae</taxon>
        <taxon>Anaeromyxobacter</taxon>
    </lineage>
</organism>
<accession>A0A7I9VJG2</accession>
<evidence type="ECO:0000313" key="3">
    <source>
        <dbReference type="Proteomes" id="UP000503640"/>
    </source>
</evidence>
<dbReference type="AlphaFoldDB" id="A0A7I9VJG2"/>
<name>A0A7I9VJG2_9BACT</name>
<dbReference type="InterPro" id="IPR036890">
    <property type="entry name" value="HATPase_C_sf"/>
</dbReference>
<gene>
    <name evidence="2" type="ORF">AMYX_12440</name>
</gene>
<dbReference type="Gene3D" id="3.30.565.10">
    <property type="entry name" value="Histidine kinase-like ATPase, C-terminal domain"/>
    <property type="match status" value="1"/>
</dbReference>